<gene>
    <name evidence="9" type="ORF">HMPREF9021_01381</name>
</gene>
<keyword evidence="7 8" id="KW-0472">Membrane</keyword>
<dbReference type="InterPro" id="IPR051800">
    <property type="entry name" value="PqiA-PqiB_transport"/>
</dbReference>
<dbReference type="PANTHER" id="PTHR30462">
    <property type="entry name" value="INTERMEMBRANE TRANSPORT PROTEIN PQIB-RELATED"/>
    <property type="match status" value="1"/>
</dbReference>
<comment type="similarity">
    <text evidence="2">Belongs to the PqiA family.</text>
</comment>
<evidence type="ECO:0000256" key="1">
    <source>
        <dbReference type="ARBA" id="ARBA00004429"/>
    </source>
</evidence>
<evidence type="ECO:0000256" key="8">
    <source>
        <dbReference type="SAM" id="Phobius"/>
    </source>
</evidence>
<evidence type="ECO:0000256" key="7">
    <source>
        <dbReference type="ARBA" id="ARBA00023136"/>
    </source>
</evidence>
<comment type="subcellular location">
    <subcellularLocation>
        <location evidence="1">Cell inner membrane</location>
        <topology evidence="1">Multi-pass membrane protein</topology>
    </subcellularLocation>
</comment>
<feature type="transmembrane region" description="Helical" evidence="8">
    <location>
        <begin position="207"/>
        <end position="230"/>
    </location>
</feature>
<feature type="transmembrane region" description="Helical" evidence="8">
    <location>
        <begin position="409"/>
        <end position="427"/>
    </location>
</feature>
<keyword evidence="10" id="KW-1185">Reference proteome</keyword>
<evidence type="ECO:0000256" key="5">
    <source>
        <dbReference type="ARBA" id="ARBA00022692"/>
    </source>
</evidence>
<dbReference type="eggNOG" id="COG2995">
    <property type="taxonomic scope" value="Bacteria"/>
</dbReference>
<proteinExistence type="inferred from homology"/>
<evidence type="ECO:0000313" key="10">
    <source>
        <dbReference type="Proteomes" id="UP000017813"/>
    </source>
</evidence>
<organism evidence="9 10">
    <name type="scientific">Simonsiella muelleri ATCC 29453</name>
    <dbReference type="NCBI Taxonomy" id="641147"/>
    <lineage>
        <taxon>Bacteria</taxon>
        <taxon>Pseudomonadati</taxon>
        <taxon>Pseudomonadota</taxon>
        <taxon>Betaproteobacteria</taxon>
        <taxon>Neisseriales</taxon>
        <taxon>Neisseriaceae</taxon>
        <taxon>Simonsiella</taxon>
    </lineage>
</organism>
<accession>V9H895</accession>
<keyword evidence="6 8" id="KW-1133">Transmembrane helix</keyword>
<dbReference type="InterPro" id="IPR005219">
    <property type="entry name" value="PqiA-like_proteobact"/>
</dbReference>
<reference evidence="9 10" key="1">
    <citation type="submission" date="2010-03" db="EMBL/GenBank/DDBJ databases">
        <authorList>
            <consortium name="The Broad Institute Genome Sequencing Platform"/>
            <person name="Ward D."/>
            <person name="Earl A."/>
            <person name="Feldgarden M."/>
            <person name="Gevers D."/>
            <person name="Young S."/>
            <person name="Zeng Q."/>
            <person name="Koehrsen M."/>
            <person name="Alvarado L."/>
            <person name="Berlin A.M."/>
            <person name="Borenstein D."/>
            <person name="Chapman S.B."/>
            <person name="Chen Z."/>
            <person name="Engels R."/>
            <person name="Freedman E."/>
            <person name="Gellesch M."/>
            <person name="Goldberg J."/>
            <person name="Griggs A."/>
            <person name="Gujja S."/>
            <person name="Heilman E.R."/>
            <person name="Heiman D.I."/>
            <person name="Hepburn T.A."/>
            <person name="Howarth C."/>
            <person name="Jen D."/>
            <person name="Larson L."/>
            <person name="Mehta T."/>
            <person name="Park D."/>
            <person name="Pearson M."/>
            <person name="Richards J."/>
            <person name="Roberts A."/>
            <person name="Saif S."/>
            <person name="Shea T.D."/>
            <person name="Shenoy N."/>
            <person name="Sisk P."/>
            <person name="Stolte C."/>
            <person name="Sykes S.N."/>
            <person name="Walk T."/>
            <person name="White J."/>
            <person name="Yandava C."/>
            <person name="Izard J."/>
            <person name="Baranova O.V."/>
            <person name="Blanton J.M."/>
            <person name="Tanner A.C."/>
            <person name="Dewhirst F."/>
            <person name="Haas B."/>
            <person name="Nusbaum C."/>
            <person name="Birren B."/>
        </authorList>
    </citation>
    <scope>NUCLEOTIDE SEQUENCE [LARGE SCALE GENOMIC DNA]</scope>
    <source>
        <strain evidence="9 10">ATCC 29453</strain>
    </source>
</reference>
<evidence type="ECO:0000256" key="2">
    <source>
        <dbReference type="ARBA" id="ARBA00007555"/>
    </source>
</evidence>
<dbReference type="HOGENOM" id="CLU_041903_0_1_4"/>
<comment type="caution">
    <text evidence="9">The sequence shown here is derived from an EMBL/GenBank/DDBJ whole genome shotgun (WGS) entry which is preliminary data.</text>
</comment>
<dbReference type="EMBL" id="ADCY02000046">
    <property type="protein sequence ID" value="EFG30775.1"/>
    <property type="molecule type" value="Genomic_DNA"/>
</dbReference>
<keyword evidence="3" id="KW-1003">Cell membrane</keyword>
<feature type="transmembrane region" description="Helical" evidence="8">
    <location>
        <begin position="129"/>
        <end position="154"/>
    </location>
</feature>
<evidence type="ECO:0000313" key="9">
    <source>
        <dbReference type="EMBL" id="EFG30775.1"/>
    </source>
</evidence>
<dbReference type="AlphaFoldDB" id="V9H895"/>
<keyword evidence="4" id="KW-0997">Cell inner membrane</keyword>
<dbReference type="GO" id="GO:0005886">
    <property type="term" value="C:plasma membrane"/>
    <property type="evidence" value="ECO:0007669"/>
    <property type="project" value="UniProtKB-SubCell"/>
</dbReference>
<feature type="transmembrane region" description="Helical" evidence="8">
    <location>
        <begin position="281"/>
        <end position="305"/>
    </location>
</feature>
<feature type="transmembrane region" description="Helical" evidence="8">
    <location>
        <begin position="379"/>
        <end position="397"/>
    </location>
</feature>
<evidence type="ECO:0000256" key="3">
    <source>
        <dbReference type="ARBA" id="ARBA00022475"/>
    </source>
</evidence>
<protein>
    <submittedName>
        <fullName evidence="9">PqiA family integral membrane protein</fullName>
    </submittedName>
</protein>
<feature type="transmembrane region" description="Helical" evidence="8">
    <location>
        <begin position="83"/>
        <end position="109"/>
    </location>
</feature>
<dbReference type="STRING" id="641147.HMPREF9021_01381"/>
<dbReference type="NCBIfam" id="TIGR00155">
    <property type="entry name" value="pqiA_fam"/>
    <property type="match status" value="1"/>
</dbReference>
<feature type="transmembrane region" description="Helical" evidence="8">
    <location>
        <begin position="175"/>
        <end position="195"/>
    </location>
</feature>
<dbReference type="PANTHER" id="PTHR30462:SF3">
    <property type="entry name" value="INTERMEMBRANE TRANSPORT PROTEIN PQIA"/>
    <property type="match status" value="1"/>
</dbReference>
<reference evidence="9 10" key="2">
    <citation type="submission" date="2011-10" db="EMBL/GenBank/DDBJ databases">
        <title>The Genome Sequence of Simonsiella muelleri ATCC 29453.</title>
        <authorList>
            <consortium name="The Broad Institute Genome Sequencing Platform"/>
            <consortium name="The Broad Institute Genome Sequencing Center for Infectious Disease"/>
            <person name="Earl A."/>
            <person name="Ward D."/>
            <person name="Feldgarden M."/>
            <person name="Gevers D."/>
            <person name="Izard J."/>
            <person name="Baranova O.V."/>
            <person name="Blanton J.M."/>
            <person name="Tanner A.C."/>
            <person name="Dewhirst F."/>
            <person name="Young S.K."/>
            <person name="Zeng Q."/>
            <person name="Gargeya S."/>
            <person name="Fitzgerald M."/>
            <person name="Haas B."/>
            <person name="Abouelleil A."/>
            <person name="Alvarado L."/>
            <person name="Arachchi H.M."/>
            <person name="Berlin A."/>
            <person name="Brown A."/>
            <person name="Chapman S.B."/>
            <person name="Chen Z."/>
            <person name="Dunbar C."/>
            <person name="Freedman E."/>
            <person name="Gearin G."/>
            <person name="Goldberg J."/>
            <person name="Griggs A."/>
            <person name="Gujja S."/>
            <person name="Heiman D."/>
            <person name="Howarth C."/>
            <person name="Larson L."/>
            <person name="Lui A."/>
            <person name="MacDonald P.J.P."/>
            <person name="Montmayeur A."/>
            <person name="Murphy C."/>
            <person name="Neiman D."/>
            <person name="Pearson M."/>
            <person name="Priest M."/>
            <person name="Roberts A."/>
            <person name="Saif S."/>
            <person name="Shea T."/>
            <person name="Shenoy N."/>
            <person name="Sisk P."/>
            <person name="Stolte C."/>
            <person name="Sykes S."/>
            <person name="Wortman J."/>
            <person name="Nusbaum C."/>
            <person name="Birren B."/>
        </authorList>
    </citation>
    <scope>NUCLEOTIDE SEQUENCE [LARGE SCALE GENOMIC DNA]</scope>
    <source>
        <strain evidence="9 10">ATCC 29453</strain>
    </source>
</reference>
<dbReference type="InterPro" id="IPR007498">
    <property type="entry name" value="PqiA-like"/>
</dbReference>
<evidence type="ECO:0000256" key="4">
    <source>
        <dbReference type="ARBA" id="ARBA00022519"/>
    </source>
</evidence>
<dbReference type="Proteomes" id="UP000017813">
    <property type="component" value="Unassembled WGS sequence"/>
</dbReference>
<dbReference type="Pfam" id="PF04403">
    <property type="entry name" value="PqiA"/>
    <property type="match status" value="2"/>
</dbReference>
<dbReference type="Gene3D" id="2.20.28.160">
    <property type="match status" value="1"/>
</dbReference>
<name>V9H895_9NEIS</name>
<evidence type="ECO:0000256" key="6">
    <source>
        <dbReference type="ARBA" id="ARBA00022989"/>
    </source>
</evidence>
<sequence length="442" mass="50926">MIRLFNFIDNNIMSFRQIMNDYAQQRWLRWYLPSATLPAHSVDCPECGLRVHLPKLRQGQQAQCPRCGHTLVRIENLAFQLPLACALAALILVSLVYSQTFAEITIGGIYTRLTLPEMVNSLLLRDFNFLSSILFLLTFGTPVLFLLLTIYVYASLITDKPFPYQLYATRLLARLNQWIMVDVFFVSALVADIKMSSVAQVKWGEAFWLMPVLALLLLRTTTAVPIHWVYHQIHRNENRELFQSADKQHICCTRCLYFRPNTERNCHICGSQLFDRRPRSLWISFCFLLAAMLLYIPANTLPIMISADPTRKMVNTIMNGIIYMWQDGDYMIAAIIFSASVLVPSLKIVSMLILLFSATIYPLMSVEKLSVQYRLTEAVGRWSMVDIFVIIILMTAFHTHIARVTPGPAAFYFCMVVILTMLSAYFFDMRLIWDWKTKSSQS</sequence>
<feature type="transmembrane region" description="Helical" evidence="8">
    <location>
        <begin position="330"/>
        <end position="358"/>
    </location>
</feature>
<keyword evidence="5 8" id="KW-0812">Transmembrane</keyword>